<accession>A0A023FAB5</accession>
<dbReference type="PANTHER" id="PTHR46055:SF3">
    <property type="entry name" value="CIRCADIAN LOCOMOTER OUTPUT CYCLES PROTEIN KAPUT"/>
    <property type="match status" value="1"/>
</dbReference>
<dbReference type="PANTHER" id="PTHR46055">
    <property type="entry name" value="CIRCADIAN LOCOMOTER OUTPUT CYCLES PROTEIN KAPUT"/>
    <property type="match status" value="1"/>
</dbReference>
<evidence type="ECO:0000259" key="10">
    <source>
        <dbReference type="PROSITE" id="PS50112"/>
    </source>
</evidence>
<protein>
    <submittedName>
        <fullName evidence="12">Putative aryl-hydrocarbon receptor nuclear translocator</fullName>
    </submittedName>
</protein>
<dbReference type="InterPro" id="IPR011598">
    <property type="entry name" value="bHLH_dom"/>
</dbReference>
<dbReference type="SUPFAM" id="SSF55785">
    <property type="entry name" value="PYP-like sensor domain (PAS domain)"/>
    <property type="match status" value="2"/>
</dbReference>
<dbReference type="InterPro" id="IPR035965">
    <property type="entry name" value="PAS-like_dom_sf"/>
</dbReference>
<evidence type="ECO:0000259" key="11">
    <source>
        <dbReference type="PROSITE" id="PS50888"/>
    </source>
</evidence>
<dbReference type="Pfam" id="PF14598">
    <property type="entry name" value="PAS_11"/>
    <property type="match status" value="1"/>
</dbReference>
<dbReference type="CDD" id="cd00130">
    <property type="entry name" value="PAS"/>
    <property type="match status" value="2"/>
</dbReference>
<dbReference type="GO" id="GO:0000981">
    <property type="term" value="F:DNA-binding transcription factor activity, RNA polymerase II-specific"/>
    <property type="evidence" value="ECO:0007669"/>
    <property type="project" value="InterPro"/>
</dbReference>
<proteinExistence type="evidence at transcript level"/>
<dbReference type="InterPro" id="IPR001067">
    <property type="entry name" value="Nuc_translocat"/>
</dbReference>
<feature type="region of interest" description="Disordered" evidence="9">
    <location>
        <begin position="567"/>
        <end position="595"/>
    </location>
</feature>
<dbReference type="PRINTS" id="PR00785">
    <property type="entry name" value="NCTRNSLOCATR"/>
</dbReference>
<dbReference type="InterPro" id="IPR013767">
    <property type="entry name" value="PAS_fold"/>
</dbReference>
<dbReference type="Pfam" id="PF00989">
    <property type="entry name" value="PAS"/>
    <property type="match status" value="1"/>
</dbReference>
<dbReference type="GO" id="GO:0032922">
    <property type="term" value="P:circadian regulation of gene expression"/>
    <property type="evidence" value="ECO:0007669"/>
    <property type="project" value="InterPro"/>
</dbReference>
<feature type="compositionally biased region" description="Polar residues" evidence="9">
    <location>
        <begin position="412"/>
        <end position="438"/>
    </location>
</feature>
<keyword evidence="3" id="KW-0090">Biological rhythms</keyword>
<dbReference type="InterPro" id="IPR000014">
    <property type="entry name" value="PAS"/>
</dbReference>
<dbReference type="SMART" id="SM00353">
    <property type="entry name" value="HLH"/>
    <property type="match status" value="1"/>
</dbReference>
<dbReference type="InterPro" id="IPR047230">
    <property type="entry name" value="CLOCK-like"/>
</dbReference>
<dbReference type="SUPFAM" id="SSF47459">
    <property type="entry name" value="HLH, helix-loop-helix DNA-binding domain"/>
    <property type="match status" value="1"/>
</dbReference>
<dbReference type="GO" id="GO:1990513">
    <property type="term" value="C:CLOCK-BMAL transcription complex"/>
    <property type="evidence" value="ECO:0007669"/>
    <property type="project" value="TreeGrafter"/>
</dbReference>
<dbReference type="InterPro" id="IPR036638">
    <property type="entry name" value="HLH_DNA-bd_sf"/>
</dbReference>
<feature type="compositionally biased region" description="Polar residues" evidence="9">
    <location>
        <begin position="390"/>
        <end position="400"/>
    </location>
</feature>
<feature type="coiled-coil region" evidence="8">
    <location>
        <begin position="487"/>
        <end position="514"/>
    </location>
</feature>
<keyword evidence="2" id="KW-0805">Transcription regulation</keyword>
<dbReference type="AlphaFoldDB" id="A0A023FAB5"/>
<keyword evidence="4" id="KW-0238">DNA-binding</keyword>
<feature type="domain" description="BHLH" evidence="11">
    <location>
        <begin position="27"/>
        <end position="77"/>
    </location>
</feature>
<feature type="region of interest" description="Disordered" evidence="9">
    <location>
        <begin position="390"/>
        <end position="467"/>
    </location>
</feature>
<evidence type="ECO:0000256" key="9">
    <source>
        <dbReference type="SAM" id="MobiDB-lite"/>
    </source>
</evidence>
<organism evidence="12">
    <name type="scientific">Triatoma infestans</name>
    <name type="common">Assassin bug</name>
    <dbReference type="NCBI Taxonomy" id="30076"/>
    <lineage>
        <taxon>Eukaryota</taxon>
        <taxon>Metazoa</taxon>
        <taxon>Ecdysozoa</taxon>
        <taxon>Arthropoda</taxon>
        <taxon>Hexapoda</taxon>
        <taxon>Insecta</taxon>
        <taxon>Pterygota</taxon>
        <taxon>Neoptera</taxon>
        <taxon>Paraneoptera</taxon>
        <taxon>Hemiptera</taxon>
        <taxon>Heteroptera</taxon>
        <taxon>Panheteroptera</taxon>
        <taxon>Cimicomorpha</taxon>
        <taxon>Reduviidae</taxon>
        <taxon>Triatominae</taxon>
        <taxon>Triatoma</taxon>
    </lineage>
</organism>
<keyword evidence="1" id="KW-0677">Repeat</keyword>
<dbReference type="EMBL" id="GBBI01000290">
    <property type="protein sequence ID" value="JAC18422.1"/>
    <property type="molecule type" value="mRNA"/>
</dbReference>
<evidence type="ECO:0000256" key="6">
    <source>
        <dbReference type="ARBA" id="ARBA00023163"/>
    </source>
</evidence>
<dbReference type="InterPro" id="IPR001610">
    <property type="entry name" value="PAC"/>
</dbReference>
<dbReference type="Pfam" id="PF00010">
    <property type="entry name" value="HLH"/>
    <property type="match status" value="1"/>
</dbReference>
<name>A0A023FAB5_TRIIF</name>
<feature type="compositionally biased region" description="Basic and acidic residues" evidence="9">
    <location>
        <begin position="449"/>
        <end position="461"/>
    </location>
</feature>
<feature type="compositionally biased region" description="Basic and acidic residues" evidence="9">
    <location>
        <begin position="25"/>
        <end position="34"/>
    </location>
</feature>
<feature type="domain" description="PAS" evidence="10">
    <location>
        <begin position="100"/>
        <end position="171"/>
    </location>
</feature>
<evidence type="ECO:0000256" key="8">
    <source>
        <dbReference type="SAM" id="Coils"/>
    </source>
</evidence>
<dbReference type="GO" id="GO:0000978">
    <property type="term" value="F:RNA polymerase II cis-regulatory region sequence-specific DNA binding"/>
    <property type="evidence" value="ECO:0007669"/>
    <property type="project" value="TreeGrafter"/>
</dbReference>
<dbReference type="SMART" id="SM00091">
    <property type="entry name" value="PAS"/>
    <property type="match status" value="2"/>
</dbReference>
<dbReference type="SMART" id="SM00086">
    <property type="entry name" value="PAC"/>
    <property type="match status" value="1"/>
</dbReference>
<evidence type="ECO:0000256" key="4">
    <source>
        <dbReference type="ARBA" id="ARBA00023125"/>
    </source>
</evidence>
<dbReference type="Gene3D" id="4.10.280.10">
    <property type="entry name" value="Helix-loop-helix DNA-binding domain"/>
    <property type="match status" value="1"/>
</dbReference>
<dbReference type="Gene3D" id="3.30.450.20">
    <property type="entry name" value="PAS domain"/>
    <property type="match status" value="2"/>
</dbReference>
<evidence type="ECO:0000256" key="5">
    <source>
        <dbReference type="ARBA" id="ARBA00023159"/>
    </source>
</evidence>
<feature type="domain" description="PAS" evidence="10">
    <location>
        <begin position="269"/>
        <end position="316"/>
    </location>
</feature>
<feature type="compositionally biased region" description="Polar residues" evidence="9">
    <location>
        <begin position="583"/>
        <end position="595"/>
    </location>
</feature>
<dbReference type="GO" id="GO:0046983">
    <property type="term" value="F:protein dimerization activity"/>
    <property type="evidence" value="ECO:0007669"/>
    <property type="project" value="InterPro"/>
</dbReference>
<evidence type="ECO:0000256" key="2">
    <source>
        <dbReference type="ARBA" id="ARBA00023015"/>
    </source>
</evidence>
<keyword evidence="6" id="KW-0804">Transcription</keyword>
<dbReference type="GO" id="GO:0045944">
    <property type="term" value="P:positive regulation of transcription by RNA polymerase II"/>
    <property type="evidence" value="ECO:0007669"/>
    <property type="project" value="UniProtKB-ARBA"/>
</dbReference>
<reference evidence="12" key="1">
    <citation type="journal article" date="2014" name="PLoS Negl. Trop. Dis.">
        <title>An updated insight into the Sialotranscriptome of Triatoma infestans: developmental stage and geographic variations.</title>
        <authorList>
            <person name="Schwarz A."/>
            <person name="Medrano-Mercado N."/>
            <person name="Schaub G.A."/>
            <person name="Struchiner C.J."/>
            <person name="Bargues M.D."/>
            <person name="Levy M.Z."/>
            <person name="Ribeiro J.M."/>
        </authorList>
    </citation>
    <scope>NUCLEOTIDE SEQUENCE</scope>
    <source>
        <strain evidence="12">Chile</strain>
        <tissue evidence="12">Salivary glands</tissue>
    </source>
</reference>
<sequence length="595" mass="68193">MSRFINPCSTRKSDDTMDEDTDDKDDTKRKTRNLSEKKRRDQFNLLINELGSMVSTNNRKMDKSTVLKSAISYLKNHNDVAVLSRANEIQEDWKPSFLSNEEFIHLFLEALDGFIIVFSSTGRILYVSESVTSLLGYFPCDMLAMTLYDLVYEGDHSELYNMLLNPSTNYENDNELSFMCHCKRGGLDVKEEPIYEIILFIGHFRSDVDSLHLNNGVSNNRYNTYGAEAETRWVFLGTGRLQIPQLIRELSVIDSSKCEFTSRHSLEWKFLFLDHRAPPIIGYLPFEVLGTSGYDYYHVDDLDKVVTCHEALMQKGECTSCYYRFLTKGQQWIWLQTRFYITYHQWNSKPEFIVCSHRVVSYVNVLKQNHENADYDNIFDEPEKVKFYPTRTSPWSSKSSVGKREKQGGGSDSNSMSAESPLSRHSQLTAASAHSTRGGQAGSGSLVKNETKGNKVVERNDGYQPRSFTVVGMPPQSVLSVVPPQRLDQLERRQEELQQRIVEQQTELRHVTEQLFMAKYGLFPPVLNVTLPYTVSQTVPSSEMYVTQAIPPVIIEPHQIRVDEEQTSENYQVPHQSGILYNPTVNSPNATQTNQ</sequence>
<dbReference type="GO" id="GO:0005737">
    <property type="term" value="C:cytoplasm"/>
    <property type="evidence" value="ECO:0007669"/>
    <property type="project" value="InterPro"/>
</dbReference>
<evidence type="ECO:0000256" key="3">
    <source>
        <dbReference type="ARBA" id="ARBA00023108"/>
    </source>
</evidence>
<dbReference type="PROSITE" id="PS50888">
    <property type="entry name" value="BHLH"/>
    <property type="match status" value="1"/>
</dbReference>
<feature type="region of interest" description="Disordered" evidence="9">
    <location>
        <begin position="1"/>
        <end position="34"/>
    </location>
</feature>
<evidence type="ECO:0000256" key="1">
    <source>
        <dbReference type="ARBA" id="ARBA00022737"/>
    </source>
</evidence>
<keyword evidence="12" id="KW-0675">Receptor</keyword>
<dbReference type="PROSITE" id="PS50112">
    <property type="entry name" value="PAS"/>
    <property type="match status" value="2"/>
</dbReference>
<evidence type="ECO:0000313" key="12">
    <source>
        <dbReference type="EMBL" id="JAC18422.1"/>
    </source>
</evidence>
<keyword evidence="7" id="KW-0539">Nucleus</keyword>
<keyword evidence="8" id="KW-0175">Coiled coil</keyword>
<evidence type="ECO:0000256" key="7">
    <source>
        <dbReference type="ARBA" id="ARBA00023242"/>
    </source>
</evidence>
<keyword evidence="5" id="KW-0010">Activator</keyword>